<evidence type="ECO:0000256" key="1">
    <source>
        <dbReference type="SAM" id="SignalP"/>
    </source>
</evidence>
<comment type="caution">
    <text evidence="2">The sequence shown here is derived from an EMBL/GenBank/DDBJ whole genome shotgun (WGS) entry which is preliminary data.</text>
</comment>
<proteinExistence type="predicted"/>
<organism evidence="2 3">
    <name type="scientific">Ophiocordyceps camponoti-floridani</name>
    <dbReference type="NCBI Taxonomy" id="2030778"/>
    <lineage>
        <taxon>Eukaryota</taxon>
        <taxon>Fungi</taxon>
        <taxon>Dikarya</taxon>
        <taxon>Ascomycota</taxon>
        <taxon>Pezizomycotina</taxon>
        <taxon>Sordariomycetes</taxon>
        <taxon>Hypocreomycetidae</taxon>
        <taxon>Hypocreales</taxon>
        <taxon>Ophiocordycipitaceae</taxon>
        <taxon>Ophiocordyceps</taxon>
    </lineage>
</organism>
<evidence type="ECO:0008006" key="4">
    <source>
        <dbReference type="Google" id="ProtNLM"/>
    </source>
</evidence>
<dbReference type="EMBL" id="JAACLJ010000002">
    <property type="protein sequence ID" value="KAF4592136.1"/>
    <property type="molecule type" value="Genomic_DNA"/>
</dbReference>
<reference evidence="2 3" key="1">
    <citation type="journal article" date="2020" name="G3 (Bethesda)">
        <title>Genetic Underpinnings of Host Manipulation by Ophiocordyceps as Revealed by Comparative Transcriptomics.</title>
        <authorList>
            <person name="Will I."/>
            <person name="Das B."/>
            <person name="Trinh T."/>
            <person name="Brachmann A."/>
            <person name="Ohm R.A."/>
            <person name="de Bekker C."/>
        </authorList>
    </citation>
    <scope>NUCLEOTIDE SEQUENCE [LARGE SCALE GENOMIC DNA]</scope>
    <source>
        <strain evidence="2 3">EC05</strain>
    </source>
</reference>
<feature type="signal peptide" evidence="1">
    <location>
        <begin position="1"/>
        <end position="19"/>
    </location>
</feature>
<dbReference type="Proteomes" id="UP000562929">
    <property type="component" value="Unassembled WGS sequence"/>
</dbReference>
<dbReference type="AlphaFoldDB" id="A0A8H4VFD2"/>
<keyword evidence="1" id="KW-0732">Signal</keyword>
<evidence type="ECO:0000313" key="3">
    <source>
        <dbReference type="Proteomes" id="UP000562929"/>
    </source>
</evidence>
<keyword evidence="3" id="KW-1185">Reference proteome</keyword>
<gene>
    <name evidence="2" type="ORF">GQ602_002435</name>
</gene>
<evidence type="ECO:0000313" key="2">
    <source>
        <dbReference type="EMBL" id="KAF4592136.1"/>
    </source>
</evidence>
<protein>
    <recommendedName>
        <fullName evidence="4">Extracellular membrane protein CFEM domain-containing protein</fullName>
    </recommendedName>
</protein>
<name>A0A8H4VFD2_9HYPO</name>
<sequence>MKFTVFALSLAGLISATSAAESSTNAVQAEALDIGSLLGGLKPLLKKGHCVAPCMARSANALDCEDDGPFSTICHNIDQIHKETLPCAKKCGVDKSLASTVYKIYKDLCKSAMKGSSRE</sequence>
<accession>A0A8H4VFD2</accession>
<feature type="chain" id="PRO_5034487670" description="Extracellular membrane protein CFEM domain-containing protein" evidence="1">
    <location>
        <begin position="20"/>
        <end position="119"/>
    </location>
</feature>
<dbReference type="OrthoDB" id="4927326at2759"/>